<dbReference type="Proteomes" id="UP000199642">
    <property type="component" value="Unassembled WGS sequence"/>
</dbReference>
<organism evidence="2 3">
    <name type="scientific">Algoriphagus hitonicola</name>
    <dbReference type="NCBI Taxonomy" id="435880"/>
    <lineage>
        <taxon>Bacteria</taxon>
        <taxon>Pseudomonadati</taxon>
        <taxon>Bacteroidota</taxon>
        <taxon>Cytophagia</taxon>
        <taxon>Cytophagales</taxon>
        <taxon>Cyclobacteriaceae</taxon>
        <taxon>Algoriphagus</taxon>
    </lineage>
</organism>
<dbReference type="OrthoDB" id="9797997at2"/>
<evidence type="ECO:0000259" key="1">
    <source>
        <dbReference type="SMART" id="SM01321"/>
    </source>
</evidence>
<dbReference type="InterPro" id="IPR036515">
    <property type="entry name" value="Transposase_17_sf"/>
</dbReference>
<dbReference type="GO" id="GO:0006313">
    <property type="term" value="P:DNA transposition"/>
    <property type="evidence" value="ECO:0007669"/>
    <property type="project" value="InterPro"/>
</dbReference>
<evidence type="ECO:0000313" key="2">
    <source>
        <dbReference type="EMBL" id="SFG33903.1"/>
    </source>
</evidence>
<dbReference type="PANTHER" id="PTHR33360:SF2">
    <property type="entry name" value="TRANSPOSASE FOR INSERTION SEQUENCE ELEMENT IS200"/>
    <property type="match status" value="1"/>
</dbReference>
<dbReference type="PANTHER" id="PTHR33360">
    <property type="entry name" value="TRANSPOSASE FOR INSERTION SEQUENCE ELEMENT IS200"/>
    <property type="match status" value="1"/>
</dbReference>
<dbReference type="GO" id="GO:0003677">
    <property type="term" value="F:DNA binding"/>
    <property type="evidence" value="ECO:0007669"/>
    <property type="project" value="InterPro"/>
</dbReference>
<dbReference type="GO" id="GO:0004803">
    <property type="term" value="F:transposase activity"/>
    <property type="evidence" value="ECO:0007669"/>
    <property type="project" value="InterPro"/>
</dbReference>
<gene>
    <name evidence="2" type="ORF">SAMN04487988_1036</name>
</gene>
<dbReference type="Pfam" id="PF01797">
    <property type="entry name" value="Y1_Tnp"/>
    <property type="match status" value="1"/>
</dbReference>
<accession>A0A1I2R1N1</accession>
<sequence length="148" mass="17569">MPQSLSKVYLHIVFSTKNRVNLIPEETRSNAEAYFVKVSSNLGSYTEEIYIMPNHVHWLCTLPRVLSISELIQKIKISSSAKIKEFGIPNFTWQKGYGVFSVSQSRLESVKKYIQNQSEHHKKFDFQTEYRTFLKKYKIEYDEEYLWD</sequence>
<dbReference type="NCBIfam" id="NF033573">
    <property type="entry name" value="transpos_IS200"/>
    <property type="match status" value="1"/>
</dbReference>
<dbReference type="AlphaFoldDB" id="A0A1I2R1N1"/>
<dbReference type="SMART" id="SM01321">
    <property type="entry name" value="Y1_Tnp"/>
    <property type="match status" value="1"/>
</dbReference>
<reference evidence="3" key="1">
    <citation type="submission" date="2016-10" db="EMBL/GenBank/DDBJ databases">
        <authorList>
            <person name="Varghese N."/>
            <person name="Submissions S."/>
        </authorList>
    </citation>
    <scope>NUCLEOTIDE SEQUENCE [LARGE SCALE GENOMIC DNA]</scope>
    <source>
        <strain evidence="3">DSM 19315</strain>
    </source>
</reference>
<protein>
    <submittedName>
        <fullName evidence="2">REP element-mobilizing transposase RayT</fullName>
    </submittedName>
</protein>
<evidence type="ECO:0000313" key="3">
    <source>
        <dbReference type="Proteomes" id="UP000199642"/>
    </source>
</evidence>
<keyword evidence="3" id="KW-1185">Reference proteome</keyword>
<dbReference type="EMBL" id="FOPC01000003">
    <property type="protein sequence ID" value="SFG33903.1"/>
    <property type="molecule type" value="Genomic_DNA"/>
</dbReference>
<dbReference type="Gene3D" id="3.30.70.1290">
    <property type="entry name" value="Transposase IS200-like"/>
    <property type="match status" value="1"/>
</dbReference>
<proteinExistence type="predicted"/>
<feature type="domain" description="Transposase IS200-like" evidence="1">
    <location>
        <begin position="5"/>
        <end position="117"/>
    </location>
</feature>
<name>A0A1I2R1N1_9BACT</name>
<dbReference type="SUPFAM" id="SSF143422">
    <property type="entry name" value="Transposase IS200-like"/>
    <property type="match status" value="1"/>
</dbReference>
<dbReference type="InterPro" id="IPR002686">
    <property type="entry name" value="Transposase_17"/>
</dbReference>